<protein>
    <recommendedName>
        <fullName evidence="2">Thioesterase domain-containing protein</fullName>
    </recommendedName>
</protein>
<dbReference type="NCBIfam" id="TIGR00369">
    <property type="entry name" value="unchar_dom_1"/>
    <property type="match status" value="1"/>
</dbReference>
<dbReference type="Pfam" id="PF03061">
    <property type="entry name" value="4HBT"/>
    <property type="match status" value="1"/>
</dbReference>
<evidence type="ECO:0000256" key="1">
    <source>
        <dbReference type="ARBA" id="ARBA00022801"/>
    </source>
</evidence>
<dbReference type="InterPro" id="IPR003736">
    <property type="entry name" value="PAAI_dom"/>
</dbReference>
<reference evidence="3 4" key="1">
    <citation type="submission" date="2020-04" db="EMBL/GenBank/DDBJ databases">
        <authorList>
            <person name="De Canck E."/>
        </authorList>
    </citation>
    <scope>NUCLEOTIDE SEQUENCE [LARGE SCALE GENOMIC DNA]</scope>
    <source>
        <strain evidence="3 4">LMG 3415</strain>
    </source>
</reference>
<accession>A0ABM8LK05</accession>
<organism evidence="3 4">
    <name type="scientific">Achromobacter mucicolens</name>
    <dbReference type="NCBI Taxonomy" id="1389922"/>
    <lineage>
        <taxon>Bacteria</taxon>
        <taxon>Pseudomonadati</taxon>
        <taxon>Pseudomonadota</taxon>
        <taxon>Betaproteobacteria</taxon>
        <taxon>Burkholderiales</taxon>
        <taxon>Alcaligenaceae</taxon>
        <taxon>Achromobacter</taxon>
    </lineage>
</organism>
<name>A0ABM8LK05_9BURK</name>
<sequence>MSSSLLEMANRMVDRSPFNRWLGMSVLDAGPQGIVLAIQWREELISNPDIRSTHGGILAALVDAAGDYAVALQFGHPVPTMDMHVDYHRVATPGNLRVEGQIIHLSKRFATAQARVLDMEGHLIASGRGLYLLRSPQAPDATTVGAGVQA</sequence>
<dbReference type="EMBL" id="CADIKR010000008">
    <property type="protein sequence ID" value="CAB3911399.1"/>
    <property type="molecule type" value="Genomic_DNA"/>
</dbReference>
<dbReference type="Proteomes" id="UP000507140">
    <property type="component" value="Unassembled WGS sequence"/>
</dbReference>
<keyword evidence="4" id="KW-1185">Reference proteome</keyword>
<evidence type="ECO:0000313" key="3">
    <source>
        <dbReference type="EMBL" id="CAB3911399.1"/>
    </source>
</evidence>
<feature type="domain" description="Thioesterase" evidence="2">
    <location>
        <begin position="53"/>
        <end position="124"/>
    </location>
</feature>
<dbReference type="InterPro" id="IPR006683">
    <property type="entry name" value="Thioestr_dom"/>
</dbReference>
<gene>
    <name evidence="3" type="ORF">LMG3415_04990</name>
</gene>
<evidence type="ECO:0000259" key="2">
    <source>
        <dbReference type="Pfam" id="PF03061"/>
    </source>
</evidence>
<dbReference type="Gene3D" id="3.10.129.10">
    <property type="entry name" value="Hotdog Thioesterase"/>
    <property type="match status" value="1"/>
</dbReference>
<dbReference type="InterPro" id="IPR029069">
    <property type="entry name" value="HotDog_dom_sf"/>
</dbReference>
<dbReference type="RefSeq" id="WP_013397147.1">
    <property type="nucleotide sequence ID" value="NZ_CADIKR010000008.1"/>
</dbReference>
<keyword evidence="1" id="KW-0378">Hydrolase</keyword>
<dbReference type="SUPFAM" id="SSF54637">
    <property type="entry name" value="Thioesterase/thiol ester dehydrase-isomerase"/>
    <property type="match status" value="1"/>
</dbReference>
<proteinExistence type="predicted"/>
<comment type="caution">
    <text evidence="3">The sequence shown here is derived from an EMBL/GenBank/DDBJ whole genome shotgun (WGS) entry which is preliminary data.</text>
</comment>
<dbReference type="CDD" id="cd03443">
    <property type="entry name" value="PaaI_thioesterase"/>
    <property type="match status" value="1"/>
</dbReference>
<evidence type="ECO:0000313" key="4">
    <source>
        <dbReference type="Proteomes" id="UP000507140"/>
    </source>
</evidence>